<dbReference type="GO" id="GO:0016020">
    <property type="term" value="C:membrane"/>
    <property type="evidence" value="ECO:0007669"/>
    <property type="project" value="TreeGrafter"/>
</dbReference>
<gene>
    <name evidence="2" type="ORF">A9A59_0739</name>
</gene>
<dbReference type="RefSeq" id="WP_165772475.1">
    <property type="nucleotide sequence ID" value="NZ_PDJQ01000001.1"/>
</dbReference>
<protein>
    <submittedName>
        <fullName evidence="2">Pimeloyl-ACP methyl ester carboxylesterase</fullName>
    </submittedName>
</protein>
<dbReference type="PANTHER" id="PTHR43798:SF33">
    <property type="entry name" value="HYDROLASE, PUTATIVE (AFU_ORTHOLOGUE AFUA_2G14860)-RELATED"/>
    <property type="match status" value="1"/>
</dbReference>
<dbReference type="AlphaFoldDB" id="A0A2A9HFG7"/>
<dbReference type="InterPro" id="IPR050266">
    <property type="entry name" value="AB_hydrolase_sf"/>
</dbReference>
<evidence type="ECO:0000259" key="1">
    <source>
        <dbReference type="Pfam" id="PF00561"/>
    </source>
</evidence>
<sequence length="284" mass="32811">MEPESRWYTSQRLKLHYLTWGDEAKPPLILVHGTRDHARSWDRVAQALIDRFCVYAPDLRGHGDSDWAIGGNYSIIDYALDIHALGEAIGRAPYVIIGHSLGGGVALQYAGAFPEKVQKLVTIEGLGGLGWQRERRPAHQRMRQWVESMRELERRQLRTYLTLEDATRRMQEANRHLSPELARHLTEHGVRATQAGYTWKFDNYTHAGSPYEFNMEDARDLWNQIRCPMLIIWGRESWGTRPGGPPDLSAFHNYRAVEVEGAGHWVHHDQFERFMQLVNEFLGE</sequence>
<dbReference type="EMBL" id="PDJQ01000001">
    <property type="protein sequence ID" value="PFG73539.1"/>
    <property type="molecule type" value="Genomic_DNA"/>
</dbReference>
<comment type="caution">
    <text evidence="2">The sequence shown here is derived from an EMBL/GenBank/DDBJ whole genome shotgun (WGS) entry which is preliminary data.</text>
</comment>
<dbReference type="Proteomes" id="UP000223071">
    <property type="component" value="Unassembled WGS sequence"/>
</dbReference>
<feature type="domain" description="AB hydrolase-1" evidence="1">
    <location>
        <begin position="26"/>
        <end position="269"/>
    </location>
</feature>
<proteinExistence type="predicted"/>
<dbReference type="PANTHER" id="PTHR43798">
    <property type="entry name" value="MONOACYLGLYCEROL LIPASE"/>
    <property type="match status" value="1"/>
</dbReference>
<dbReference type="Pfam" id="PF00561">
    <property type="entry name" value="Abhydrolase_1"/>
    <property type="match status" value="1"/>
</dbReference>
<accession>A0A2A9HFG7</accession>
<dbReference type="PRINTS" id="PR00111">
    <property type="entry name" value="ABHYDROLASE"/>
</dbReference>
<dbReference type="Gene3D" id="3.40.50.1820">
    <property type="entry name" value="alpha/beta hydrolase"/>
    <property type="match status" value="1"/>
</dbReference>
<reference evidence="2 3" key="1">
    <citation type="submission" date="2017-09" db="EMBL/GenBank/DDBJ databases">
        <title>Sequencing the genomes of two abundant thermophiles in Great Basin hot springs: Thermocrinis jamiesonii and novel Chloroflexi Thermoflexus hugenholtzii.</title>
        <authorList>
            <person name="Hedlund B."/>
        </authorList>
    </citation>
    <scope>NUCLEOTIDE SEQUENCE [LARGE SCALE GENOMIC DNA]</scope>
    <source>
        <strain evidence="2 3">G233</strain>
    </source>
</reference>
<name>A0A2A9HFG7_TEPT2</name>
<evidence type="ECO:0000313" key="2">
    <source>
        <dbReference type="EMBL" id="PFG73539.1"/>
    </source>
</evidence>
<dbReference type="SUPFAM" id="SSF53474">
    <property type="entry name" value="alpha/beta-Hydrolases"/>
    <property type="match status" value="1"/>
</dbReference>
<dbReference type="InterPro" id="IPR000073">
    <property type="entry name" value="AB_hydrolase_1"/>
</dbReference>
<organism evidence="2 3">
    <name type="scientific">Tepidiforma thermophila (strain KCTC 52669 / CGMCC 1.13589 / G233)</name>
    <dbReference type="NCBI Taxonomy" id="2761530"/>
    <lineage>
        <taxon>Bacteria</taxon>
        <taxon>Bacillati</taxon>
        <taxon>Chloroflexota</taxon>
        <taxon>Tepidiformia</taxon>
        <taxon>Tepidiformales</taxon>
        <taxon>Tepidiformaceae</taxon>
        <taxon>Tepidiforma</taxon>
    </lineage>
</organism>
<keyword evidence="3" id="KW-1185">Reference proteome</keyword>
<dbReference type="InterPro" id="IPR029058">
    <property type="entry name" value="AB_hydrolase_fold"/>
</dbReference>
<evidence type="ECO:0000313" key="3">
    <source>
        <dbReference type="Proteomes" id="UP000223071"/>
    </source>
</evidence>